<comment type="caution">
    <text evidence="1">The sequence shown here is derived from an EMBL/GenBank/DDBJ whole genome shotgun (WGS) entry which is preliminary data.</text>
</comment>
<reference evidence="1 2" key="1">
    <citation type="submission" date="2024-05" db="EMBL/GenBank/DDBJ databases">
        <authorList>
            <person name="Venkateswaran K."/>
        </authorList>
    </citation>
    <scope>NUCLEOTIDE SEQUENCE [LARGE SCALE GENOMIC DNA]</scope>
    <source>
        <strain evidence="1 2">179-C4-2-HS</strain>
    </source>
</reference>
<organism evidence="1 2">
    <name type="scientific">Neobacillus driksii</name>
    <dbReference type="NCBI Taxonomy" id="3035913"/>
    <lineage>
        <taxon>Bacteria</taxon>
        <taxon>Bacillati</taxon>
        <taxon>Bacillota</taxon>
        <taxon>Bacilli</taxon>
        <taxon>Bacillales</taxon>
        <taxon>Bacillaceae</taxon>
        <taxon>Neobacillus</taxon>
    </lineage>
</organism>
<gene>
    <name evidence="1" type="ORF">P5G62_010490</name>
</gene>
<keyword evidence="2" id="KW-1185">Reference proteome</keyword>
<evidence type="ECO:0000313" key="2">
    <source>
        <dbReference type="Proteomes" id="UP001241748"/>
    </source>
</evidence>
<dbReference type="Proteomes" id="UP001241748">
    <property type="component" value="Unassembled WGS sequence"/>
</dbReference>
<proteinExistence type="predicted"/>
<protein>
    <submittedName>
        <fullName evidence="1">Uncharacterized protein</fullName>
    </submittedName>
</protein>
<name>A0ABV4YRP0_9BACI</name>
<accession>A0ABV4YRP0</accession>
<dbReference type="EMBL" id="JAROBZ020000001">
    <property type="protein sequence ID" value="MFB3167537.1"/>
    <property type="molecule type" value="Genomic_DNA"/>
</dbReference>
<sequence length="45" mass="5113">MKSKFRMVIQLKRAIPETEIDSASIHLWIDDKGSIGFKLDVGKPL</sequence>
<evidence type="ECO:0000313" key="1">
    <source>
        <dbReference type="EMBL" id="MFB3167537.1"/>
    </source>
</evidence>
<dbReference type="RefSeq" id="WP_306075062.1">
    <property type="nucleotide sequence ID" value="NZ_JAROBZ020000001.1"/>
</dbReference>